<evidence type="ECO:0000313" key="3">
    <source>
        <dbReference type="Proteomes" id="UP000054144"/>
    </source>
</evidence>
<evidence type="ECO:0000313" key="2">
    <source>
        <dbReference type="EMBL" id="KIY47792.1"/>
    </source>
</evidence>
<accession>A0A0D7A9V5</accession>
<name>A0A0D7A9V5_9AGAR</name>
<feature type="compositionally biased region" description="Low complexity" evidence="1">
    <location>
        <begin position="85"/>
        <end position="95"/>
    </location>
</feature>
<protein>
    <submittedName>
        <fullName evidence="2">Uncharacterized protein</fullName>
    </submittedName>
</protein>
<dbReference type="AlphaFoldDB" id="A0A0D7A9V5"/>
<feature type="compositionally biased region" description="Low complexity" evidence="1">
    <location>
        <begin position="107"/>
        <end position="116"/>
    </location>
</feature>
<dbReference type="EMBL" id="KN881928">
    <property type="protein sequence ID" value="KIY47792.1"/>
    <property type="molecule type" value="Genomic_DNA"/>
</dbReference>
<gene>
    <name evidence="2" type="ORF">FISHEDRAFT_59396</name>
</gene>
<proteinExistence type="predicted"/>
<dbReference type="Proteomes" id="UP000054144">
    <property type="component" value="Unassembled WGS sequence"/>
</dbReference>
<feature type="region of interest" description="Disordered" evidence="1">
    <location>
        <begin position="71"/>
        <end position="203"/>
    </location>
</feature>
<dbReference type="OrthoDB" id="3227079at2759"/>
<organism evidence="2 3">
    <name type="scientific">Fistulina hepatica ATCC 64428</name>
    <dbReference type="NCBI Taxonomy" id="1128425"/>
    <lineage>
        <taxon>Eukaryota</taxon>
        <taxon>Fungi</taxon>
        <taxon>Dikarya</taxon>
        <taxon>Basidiomycota</taxon>
        <taxon>Agaricomycotina</taxon>
        <taxon>Agaricomycetes</taxon>
        <taxon>Agaricomycetidae</taxon>
        <taxon>Agaricales</taxon>
        <taxon>Fistulinaceae</taxon>
        <taxon>Fistulina</taxon>
    </lineage>
</organism>
<keyword evidence="3" id="KW-1185">Reference proteome</keyword>
<evidence type="ECO:0000256" key="1">
    <source>
        <dbReference type="SAM" id="MobiDB-lite"/>
    </source>
</evidence>
<reference evidence="2 3" key="1">
    <citation type="journal article" date="2015" name="Fungal Genet. Biol.">
        <title>Evolution of novel wood decay mechanisms in Agaricales revealed by the genome sequences of Fistulina hepatica and Cylindrobasidium torrendii.</title>
        <authorList>
            <person name="Floudas D."/>
            <person name="Held B.W."/>
            <person name="Riley R."/>
            <person name="Nagy L.G."/>
            <person name="Koehler G."/>
            <person name="Ransdell A.S."/>
            <person name="Younus H."/>
            <person name="Chow J."/>
            <person name="Chiniquy J."/>
            <person name="Lipzen A."/>
            <person name="Tritt A."/>
            <person name="Sun H."/>
            <person name="Haridas S."/>
            <person name="LaButti K."/>
            <person name="Ohm R.A."/>
            <person name="Kues U."/>
            <person name="Blanchette R.A."/>
            <person name="Grigoriev I.V."/>
            <person name="Minto R.E."/>
            <person name="Hibbett D.S."/>
        </authorList>
    </citation>
    <scope>NUCLEOTIDE SEQUENCE [LARGE SCALE GENOMIC DNA]</scope>
    <source>
        <strain evidence="2 3">ATCC 64428</strain>
    </source>
</reference>
<sequence>MFKLLFSCCIRRRRRDDVIPDEESRLLQAADATSYASAVPNTSPINQQQIEERLGIIVRAKEGRMVNVNTPIPFNLHNKPVFEPSSASRSASDSARYPHDHASDCAPSNSSSSRSPSHSERLSHPITARPMDVRLVSSGRPVPPHRPRGRPRTRDGFPGDNADPGIGIEKSTMPTKEGDGLLGPRADACEPVAQTNDPDDLNDDTDTPLARSMAISSGSVTPRAMQIFTARTVQELESSVEENACDAAMNPAQSSFKIRNTGALALSWGD</sequence>